<reference evidence="1" key="1">
    <citation type="journal article" date="2014" name="Front. Microbiol.">
        <title>High frequency of phylogenetically diverse reductive dehalogenase-homologous genes in deep subseafloor sedimentary metagenomes.</title>
        <authorList>
            <person name="Kawai M."/>
            <person name="Futagami T."/>
            <person name="Toyoda A."/>
            <person name="Takaki Y."/>
            <person name="Nishi S."/>
            <person name="Hori S."/>
            <person name="Arai W."/>
            <person name="Tsubouchi T."/>
            <person name="Morono Y."/>
            <person name="Uchiyama I."/>
            <person name="Ito T."/>
            <person name="Fujiyama A."/>
            <person name="Inagaki F."/>
            <person name="Takami H."/>
        </authorList>
    </citation>
    <scope>NUCLEOTIDE SEQUENCE</scope>
    <source>
        <strain evidence="1">Expedition CK06-06</strain>
    </source>
</reference>
<protein>
    <submittedName>
        <fullName evidence="1">Uncharacterized protein</fullName>
    </submittedName>
</protein>
<dbReference type="EMBL" id="BARV01025101">
    <property type="protein sequence ID" value="GAI40669.1"/>
    <property type="molecule type" value="Genomic_DNA"/>
</dbReference>
<evidence type="ECO:0000313" key="1">
    <source>
        <dbReference type="EMBL" id="GAI40669.1"/>
    </source>
</evidence>
<sequence>MPIFLEAKLLVWLSPLHRESWLWACPELEEKPYAIVPSPIDPSQFYDMKLPREGVICVTSLFEFKGRKNVLQWARDHPGQEITCAGGNPLPNEPLPPNCRDVGQISPWQVNETYNKHKAFLHLPATPQPFDRTVSEAYLAGCDIIGNKLIGALSYDWFKSREEVAEHCGNSSKLFWEKIEEVLND</sequence>
<gene>
    <name evidence="1" type="ORF">S06H3_40838</name>
</gene>
<name>X1QBM0_9ZZZZ</name>
<organism evidence="1">
    <name type="scientific">marine sediment metagenome</name>
    <dbReference type="NCBI Taxonomy" id="412755"/>
    <lineage>
        <taxon>unclassified sequences</taxon>
        <taxon>metagenomes</taxon>
        <taxon>ecological metagenomes</taxon>
    </lineage>
</organism>
<dbReference type="AlphaFoldDB" id="X1QBM0"/>
<comment type="caution">
    <text evidence="1">The sequence shown here is derived from an EMBL/GenBank/DDBJ whole genome shotgun (WGS) entry which is preliminary data.</text>
</comment>
<proteinExistence type="predicted"/>
<dbReference type="SUPFAM" id="SSF53756">
    <property type="entry name" value="UDP-Glycosyltransferase/glycogen phosphorylase"/>
    <property type="match status" value="1"/>
</dbReference>
<accession>X1QBM0</accession>